<organism evidence="2 3">
    <name type="scientific">Kitasatospora paranensis</name>
    <dbReference type="NCBI Taxonomy" id="258053"/>
    <lineage>
        <taxon>Bacteria</taxon>
        <taxon>Bacillati</taxon>
        <taxon>Actinomycetota</taxon>
        <taxon>Actinomycetes</taxon>
        <taxon>Kitasatosporales</taxon>
        <taxon>Streptomycetaceae</taxon>
        <taxon>Kitasatospora</taxon>
    </lineage>
</organism>
<evidence type="ECO:0000256" key="1">
    <source>
        <dbReference type="SAM" id="MobiDB-lite"/>
    </source>
</evidence>
<comment type="caution">
    <text evidence="2">The sequence shown here is derived from an EMBL/GenBank/DDBJ whole genome shotgun (WGS) entry which is preliminary data.</text>
</comment>
<name>A0ABW2FRC2_9ACTN</name>
<keyword evidence="3" id="KW-1185">Reference proteome</keyword>
<dbReference type="Proteomes" id="UP001596435">
    <property type="component" value="Unassembled WGS sequence"/>
</dbReference>
<proteinExistence type="predicted"/>
<dbReference type="RefSeq" id="WP_345706610.1">
    <property type="nucleotide sequence ID" value="NZ_BAABKV010000001.1"/>
</dbReference>
<protein>
    <submittedName>
        <fullName evidence="2">Uncharacterized protein</fullName>
    </submittedName>
</protein>
<feature type="region of interest" description="Disordered" evidence="1">
    <location>
        <begin position="59"/>
        <end position="91"/>
    </location>
</feature>
<accession>A0ABW2FRC2</accession>
<sequence length="91" mass="9684">MFTFLHRDPVTGLPVGTEAVFLTLGSALVALVKHPEAAAHHGPELAFKWLCLGCRSDNGPGSTQRHAARDAANTHAATCRSIPWNGPADRD</sequence>
<dbReference type="EMBL" id="JBHTAJ010000014">
    <property type="protein sequence ID" value="MFC7179826.1"/>
    <property type="molecule type" value="Genomic_DNA"/>
</dbReference>
<reference evidence="3" key="1">
    <citation type="journal article" date="2019" name="Int. J. Syst. Evol. Microbiol.">
        <title>The Global Catalogue of Microorganisms (GCM) 10K type strain sequencing project: providing services to taxonomists for standard genome sequencing and annotation.</title>
        <authorList>
            <consortium name="The Broad Institute Genomics Platform"/>
            <consortium name="The Broad Institute Genome Sequencing Center for Infectious Disease"/>
            <person name="Wu L."/>
            <person name="Ma J."/>
        </authorList>
    </citation>
    <scope>NUCLEOTIDE SEQUENCE [LARGE SCALE GENOMIC DNA]</scope>
    <source>
        <strain evidence="3">CGMCC 1.12859</strain>
    </source>
</reference>
<gene>
    <name evidence="2" type="ORF">ACFQMG_09655</name>
</gene>
<evidence type="ECO:0000313" key="3">
    <source>
        <dbReference type="Proteomes" id="UP001596435"/>
    </source>
</evidence>
<evidence type="ECO:0000313" key="2">
    <source>
        <dbReference type="EMBL" id="MFC7179826.1"/>
    </source>
</evidence>